<reference evidence="10" key="1">
    <citation type="submission" date="2020-11" db="EMBL/GenBank/DDBJ databases">
        <authorList>
            <person name="Tran Van P."/>
        </authorList>
    </citation>
    <scope>NUCLEOTIDE SEQUENCE</scope>
</reference>
<dbReference type="Pfam" id="PF16686">
    <property type="entry name" value="POT1PC"/>
    <property type="match status" value="1"/>
</dbReference>
<name>A0A7R9GRU5_TIMCR</name>
<feature type="compositionally biased region" description="Polar residues" evidence="8">
    <location>
        <begin position="375"/>
        <end position="394"/>
    </location>
</feature>
<feature type="region of interest" description="Disordered" evidence="8">
    <location>
        <begin position="1020"/>
        <end position="1040"/>
    </location>
</feature>
<keyword evidence="5" id="KW-0779">Telomere</keyword>
<keyword evidence="7" id="KW-0539">Nucleus</keyword>
<organism evidence="10">
    <name type="scientific">Timema cristinae</name>
    <name type="common">Walking stick</name>
    <dbReference type="NCBI Taxonomy" id="61476"/>
    <lineage>
        <taxon>Eukaryota</taxon>
        <taxon>Metazoa</taxon>
        <taxon>Ecdysozoa</taxon>
        <taxon>Arthropoda</taxon>
        <taxon>Hexapoda</taxon>
        <taxon>Insecta</taxon>
        <taxon>Pterygota</taxon>
        <taxon>Neoptera</taxon>
        <taxon>Polyneoptera</taxon>
        <taxon>Phasmatodea</taxon>
        <taxon>Timematodea</taxon>
        <taxon>Timematoidea</taxon>
        <taxon>Timematidae</taxon>
        <taxon>Timema</taxon>
    </lineage>
</organism>
<dbReference type="Gene3D" id="2.40.50.140">
    <property type="entry name" value="Nucleic acid-binding proteins"/>
    <property type="match status" value="1"/>
</dbReference>
<evidence type="ECO:0000313" key="10">
    <source>
        <dbReference type="EMBL" id="CAD7394970.1"/>
    </source>
</evidence>
<dbReference type="GO" id="GO:0000781">
    <property type="term" value="C:chromosome, telomeric region"/>
    <property type="evidence" value="ECO:0007669"/>
    <property type="project" value="UniProtKB-SubCell"/>
</dbReference>
<comment type="subcellular location">
    <subcellularLocation>
        <location evidence="2">Chromosome</location>
        <location evidence="2">Telomere</location>
    </subcellularLocation>
    <subcellularLocation>
        <location evidence="1">Nucleus</location>
    </subcellularLocation>
</comment>
<evidence type="ECO:0000256" key="2">
    <source>
        <dbReference type="ARBA" id="ARBA00004574"/>
    </source>
</evidence>
<evidence type="ECO:0000256" key="7">
    <source>
        <dbReference type="ARBA" id="ARBA00023242"/>
    </source>
</evidence>
<dbReference type="GO" id="GO:0043047">
    <property type="term" value="F:single-stranded telomeric DNA binding"/>
    <property type="evidence" value="ECO:0007669"/>
    <property type="project" value="InterPro"/>
</dbReference>
<gene>
    <name evidence="10" type="ORF">TCEB3V08_LOCUS2865</name>
</gene>
<dbReference type="AlphaFoldDB" id="A0A7R9GRU5"/>
<dbReference type="SUPFAM" id="SSF50249">
    <property type="entry name" value="Nucleic acid-binding proteins"/>
    <property type="match status" value="1"/>
</dbReference>
<feature type="region of interest" description="Disordered" evidence="8">
    <location>
        <begin position="707"/>
        <end position="746"/>
    </location>
</feature>
<feature type="compositionally biased region" description="Basic and acidic residues" evidence="8">
    <location>
        <begin position="825"/>
        <end position="837"/>
    </location>
</feature>
<feature type="region of interest" description="Disordered" evidence="8">
    <location>
        <begin position="370"/>
        <end position="394"/>
    </location>
</feature>
<evidence type="ECO:0000256" key="1">
    <source>
        <dbReference type="ARBA" id="ARBA00004123"/>
    </source>
</evidence>
<dbReference type="GO" id="GO:0005634">
    <property type="term" value="C:nucleus"/>
    <property type="evidence" value="ECO:0007669"/>
    <property type="project" value="UniProtKB-SubCell"/>
</dbReference>
<evidence type="ECO:0000256" key="8">
    <source>
        <dbReference type="SAM" id="MobiDB-lite"/>
    </source>
</evidence>
<proteinExistence type="inferred from homology"/>
<protein>
    <recommendedName>
        <fullName evidence="9">Protection of telomeres protein 1 ssDNA-binding domain-containing protein</fullName>
    </recommendedName>
</protein>
<evidence type="ECO:0000256" key="3">
    <source>
        <dbReference type="ARBA" id="ARBA00008442"/>
    </source>
</evidence>
<dbReference type="InterPro" id="IPR012340">
    <property type="entry name" value="NA-bd_OB-fold"/>
</dbReference>
<evidence type="ECO:0000256" key="5">
    <source>
        <dbReference type="ARBA" id="ARBA00022895"/>
    </source>
</evidence>
<feature type="region of interest" description="Disordered" evidence="8">
    <location>
        <begin position="815"/>
        <end position="849"/>
    </location>
</feature>
<keyword evidence="6" id="KW-0238">DNA-binding</keyword>
<feature type="domain" description="Protection of telomeres protein 1 ssDNA-binding" evidence="9">
    <location>
        <begin position="177"/>
        <end position="310"/>
    </location>
</feature>
<dbReference type="EMBL" id="OC317106">
    <property type="protein sequence ID" value="CAD7394970.1"/>
    <property type="molecule type" value="Genomic_DNA"/>
</dbReference>
<dbReference type="InterPro" id="IPR032042">
    <property type="entry name" value="POT1PC"/>
</dbReference>
<accession>A0A7R9GRU5</accession>
<evidence type="ECO:0000256" key="6">
    <source>
        <dbReference type="ARBA" id="ARBA00023125"/>
    </source>
</evidence>
<evidence type="ECO:0000256" key="4">
    <source>
        <dbReference type="ARBA" id="ARBA00022454"/>
    </source>
</evidence>
<feature type="compositionally biased region" description="Basic and acidic residues" evidence="8">
    <location>
        <begin position="725"/>
        <end position="738"/>
    </location>
</feature>
<comment type="similarity">
    <text evidence="3">Belongs to the telombin family.</text>
</comment>
<feature type="compositionally biased region" description="Polar residues" evidence="8">
    <location>
        <begin position="707"/>
        <end position="724"/>
    </location>
</feature>
<sequence length="1146" mass="127463">MILQTLEPEEKSVTKPQQKMSYQYTSISNIIEPIKEVHVYGVIKTIEKVEKFNNGVDGRVFRTTDLLTFSPNPDDHDNFFSTANTFELTGVALNELVLKSKAEQLTNLLDNNQKFVSSEGRLDRCTKRHTITADRDLDRVQELRTWLKSQEWFTGQKNAMILPLQTELRHISAPIKFNLICKIVNVSLSKNSECIVLTVADGTECPSKLIKVDNAQNLMLHDILNSSNFQENLIEVDVIVLNPTEEFKLLKEGQFVQLQNMESKEVPNKFSSDEVLMILVLDTNGGSFLNYQPHHSKAKEINRKLDDISKNMEDSVDERLTRLAKGKHVYSFDNSYSFISNKEEELNEQLMSPNKAKNINPLLKTNEQLSHELSPHTSKSNDSFIHSSPQTSKSNALVIHSSPHAPKSWGSPSSSISSTSKLKRINTTAKQRCQHSPISNSKIISPPSKKVDIQIDKSSPLRPSKSINLLGNSNHENIGSPPSPSVATLEPIGKSSFKKRLNMDLDLPGNMPIYAKQDAIIYSPQSKSTAANKRSTVSQIDNTNDGGIQLKISLTGLNSKNVIEEAKPIKAIKNVNQNPFEIEEEQDNLNKSLLTFNSHPHYILKNTGVHPNKPKHLVSNKQLVPPGNNSSELEHIMCLNNTASQINQPPGKNLDNQIVQVEGLNKAHIDDINKKTGVMKPSTDEGTILTPDSTYSQFLGHIDSFETSTQKSNSSQIPQTSSQLETKRSHAISHEKNILPKTGIQMPKCPHVRNMNDCLQRSDVCLSVGSDVDLVMDTDEENKLTKNDVWKKNLLKKPLKSIHKDTLLPSALTTSLSKRKRDRTRYKVTESGKKDSSSDEEEVEASKRASLDLQLSCDVNLQGPSQGMKDSSSTFMSTSCVAYNKELNAVSVSYLHSSKSPLTTSSNTQPHSPHNERLEDVIISDQQMTNSEMSLTSNVHSHLSHNEKLEVGPTFVQLAKSSSVTTFTNAQPHSIHNERLENVSTSSQKVTGLSATVSSNAHSHLIDNKRLENSPIFVQQTTGSPRTTSSNTQPHSLNNNILENLPTSEKIPLCDKQMTELPATTSNVLCVAHDKENENISLADRQESSISFFYSAESEQNIVRDFSLGLHSGFRGEPYGKTPDDHSREQTHPVTGLLKSIVAISS</sequence>
<evidence type="ECO:0000259" key="9">
    <source>
        <dbReference type="Pfam" id="PF16686"/>
    </source>
</evidence>
<keyword evidence="4" id="KW-0158">Chromosome</keyword>